<dbReference type="GO" id="GO:0004519">
    <property type="term" value="F:endonuclease activity"/>
    <property type="evidence" value="ECO:0007669"/>
    <property type="project" value="UniProtKB-KW"/>
</dbReference>
<dbReference type="Pfam" id="PF09827">
    <property type="entry name" value="CRISPR_Cas2"/>
    <property type="match status" value="1"/>
</dbReference>
<sequence length="98" mass="11577">MKLNKNYNYNYAFVFYDVNQKRVNKVFKVCKKYLSHFQKSVFRGETTPSKLLLLKNDLNKIIDETEDFVCIIKLMNDNVYGEEILGNKQNDTGEDLIL</sequence>
<name>A0ABS6G413_9FIRM</name>
<evidence type="ECO:0000256" key="8">
    <source>
        <dbReference type="ARBA" id="ARBA00023118"/>
    </source>
</evidence>
<dbReference type="PANTHER" id="PTHR34405:SF1">
    <property type="entry name" value="CRISPR-ASSOCIATED ENDORIBONUCLEASE CAS2"/>
    <property type="match status" value="1"/>
</dbReference>
<keyword evidence="4 9" id="KW-0479">Metal-binding</keyword>
<keyword evidence="6 9" id="KW-0378">Hydrolase</keyword>
<reference evidence="10 11" key="1">
    <citation type="submission" date="2021-06" db="EMBL/GenBank/DDBJ databases">
        <authorList>
            <person name="Sun Q."/>
            <person name="Li D."/>
        </authorList>
    </citation>
    <scope>NUCLEOTIDE SEQUENCE [LARGE SCALE GENOMIC DNA]</scope>
    <source>
        <strain evidence="10 11">MSJ-5</strain>
    </source>
</reference>
<keyword evidence="5 9" id="KW-0255">Endonuclease</keyword>
<accession>A0ABS6G413</accession>
<dbReference type="PANTHER" id="PTHR34405">
    <property type="entry name" value="CRISPR-ASSOCIATED ENDORIBONUCLEASE CAS2"/>
    <property type="match status" value="1"/>
</dbReference>
<comment type="similarity">
    <text evidence="2 9">Belongs to the CRISPR-associated endoribonuclease Cas2 protein family.</text>
</comment>
<dbReference type="InterPro" id="IPR019199">
    <property type="entry name" value="Virulence_VapD/CRISPR_Cas2"/>
</dbReference>
<evidence type="ECO:0000256" key="7">
    <source>
        <dbReference type="ARBA" id="ARBA00022842"/>
    </source>
</evidence>
<evidence type="ECO:0000256" key="6">
    <source>
        <dbReference type="ARBA" id="ARBA00022801"/>
    </source>
</evidence>
<dbReference type="HAMAP" id="MF_01471">
    <property type="entry name" value="Cas2"/>
    <property type="match status" value="1"/>
</dbReference>
<evidence type="ECO:0000256" key="5">
    <source>
        <dbReference type="ARBA" id="ARBA00022759"/>
    </source>
</evidence>
<dbReference type="EMBL" id="JAHLQK010000004">
    <property type="protein sequence ID" value="MBU5677228.1"/>
    <property type="molecule type" value="Genomic_DNA"/>
</dbReference>
<organism evidence="10 11">
    <name type="scientific">Alkaliphilus flagellatus</name>
    <dbReference type="NCBI Taxonomy" id="2841507"/>
    <lineage>
        <taxon>Bacteria</taxon>
        <taxon>Bacillati</taxon>
        <taxon>Bacillota</taxon>
        <taxon>Clostridia</taxon>
        <taxon>Peptostreptococcales</taxon>
        <taxon>Natronincolaceae</taxon>
        <taxon>Alkaliphilus</taxon>
    </lineage>
</organism>
<evidence type="ECO:0000256" key="9">
    <source>
        <dbReference type="HAMAP-Rule" id="MF_01471"/>
    </source>
</evidence>
<dbReference type="CDD" id="cd09725">
    <property type="entry name" value="Cas2_I_II_III"/>
    <property type="match status" value="1"/>
</dbReference>
<comment type="cofactor">
    <cofactor evidence="1 9">
        <name>Mg(2+)</name>
        <dbReference type="ChEBI" id="CHEBI:18420"/>
    </cofactor>
</comment>
<protein>
    <recommendedName>
        <fullName evidence="9">CRISPR-associated endoribonuclease Cas2</fullName>
        <ecNumber evidence="9">3.1.-.-</ecNumber>
    </recommendedName>
</protein>
<dbReference type="EC" id="3.1.-.-" evidence="9"/>
<dbReference type="RefSeq" id="WP_216417786.1">
    <property type="nucleotide sequence ID" value="NZ_JAHLQK010000004.1"/>
</dbReference>
<keyword evidence="11" id="KW-1185">Reference proteome</keyword>
<comment type="function">
    <text evidence="9">CRISPR (clustered regularly interspaced short palindromic repeat), is an adaptive immune system that provides protection against mobile genetic elements (viruses, transposable elements and conjugative plasmids). CRISPR clusters contain sequences complementary to antecedent mobile elements and target invading nucleic acids. CRISPR clusters are transcribed and processed into CRISPR RNA (crRNA). Functions as a ssRNA-specific endoribonuclease. Involved in the integration of spacer DNA into the CRISPR cassette.</text>
</comment>
<evidence type="ECO:0000256" key="3">
    <source>
        <dbReference type="ARBA" id="ARBA00022722"/>
    </source>
</evidence>
<keyword evidence="7 9" id="KW-0460">Magnesium</keyword>
<evidence type="ECO:0000313" key="11">
    <source>
        <dbReference type="Proteomes" id="UP000779508"/>
    </source>
</evidence>
<evidence type="ECO:0000256" key="4">
    <source>
        <dbReference type="ARBA" id="ARBA00022723"/>
    </source>
</evidence>
<evidence type="ECO:0000256" key="1">
    <source>
        <dbReference type="ARBA" id="ARBA00001946"/>
    </source>
</evidence>
<comment type="caution">
    <text evidence="10">The sequence shown here is derived from an EMBL/GenBank/DDBJ whole genome shotgun (WGS) entry which is preliminary data.</text>
</comment>
<dbReference type="NCBIfam" id="TIGR01573">
    <property type="entry name" value="cas2"/>
    <property type="match status" value="1"/>
</dbReference>
<proteinExistence type="inferred from homology"/>
<evidence type="ECO:0000256" key="2">
    <source>
        <dbReference type="ARBA" id="ARBA00009959"/>
    </source>
</evidence>
<dbReference type="InterPro" id="IPR021127">
    <property type="entry name" value="CRISPR_associated_Cas2"/>
</dbReference>
<gene>
    <name evidence="9 10" type="primary">cas2</name>
    <name evidence="10" type="ORF">KQI88_12470</name>
</gene>
<keyword evidence="3 9" id="KW-0540">Nuclease</keyword>
<dbReference type="Proteomes" id="UP000779508">
    <property type="component" value="Unassembled WGS sequence"/>
</dbReference>
<keyword evidence="8 9" id="KW-0051">Antiviral defense</keyword>
<evidence type="ECO:0000313" key="10">
    <source>
        <dbReference type="EMBL" id="MBU5677228.1"/>
    </source>
</evidence>
<feature type="binding site" evidence="9">
    <location>
        <position position="17"/>
    </location>
    <ligand>
        <name>Mg(2+)</name>
        <dbReference type="ChEBI" id="CHEBI:18420"/>
        <note>catalytic</note>
    </ligand>
</feature>
<comment type="subunit">
    <text evidence="9">Homodimer, forms a heterotetramer with a Cas1 homodimer.</text>
</comment>